<dbReference type="AlphaFoldDB" id="A0A1W2BXN4"/>
<protein>
    <submittedName>
        <fullName evidence="2">SpoIIAA-like</fullName>
    </submittedName>
</protein>
<feature type="non-terminal residue" evidence="2">
    <location>
        <position position="1"/>
    </location>
</feature>
<feature type="region of interest" description="Disordered" evidence="1">
    <location>
        <begin position="1"/>
        <end position="23"/>
    </location>
</feature>
<gene>
    <name evidence="2" type="ORF">SAMN06297251_1081</name>
</gene>
<dbReference type="EMBL" id="FWXR01000008">
    <property type="protein sequence ID" value="SMC77689.1"/>
    <property type="molecule type" value="Genomic_DNA"/>
</dbReference>
<dbReference type="InterPro" id="IPR021866">
    <property type="entry name" value="SpoIIAA-like"/>
</dbReference>
<dbReference type="Pfam" id="PF11964">
    <property type="entry name" value="SpoIIAA-like"/>
    <property type="match status" value="1"/>
</dbReference>
<evidence type="ECO:0000313" key="2">
    <source>
        <dbReference type="EMBL" id="SMC77689.1"/>
    </source>
</evidence>
<keyword evidence="3" id="KW-1185">Reference proteome</keyword>
<evidence type="ECO:0000313" key="3">
    <source>
        <dbReference type="Proteomes" id="UP000192656"/>
    </source>
</evidence>
<dbReference type="InterPro" id="IPR036513">
    <property type="entry name" value="STAS_dom_sf"/>
</dbReference>
<dbReference type="Gene3D" id="3.40.50.10600">
    <property type="entry name" value="SpoIIaa-like domains"/>
    <property type="match status" value="1"/>
</dbReference>
<organism evidence="2 3">
    <name type="scientific">Fulvimarina manganoxydans</name>
    <dbReference type="NCBI Taxonomy" id="937218"/>
    <lineage>
        <taxon>Bacteria</taxon>
        <taxon>Pseudomonadati</taxon>
        <taxon>Pseudomonadota</taxon>
        <taxon>Alphaproteobacteria</taxon>
        <taxon>Hyphomicrobiales</taxon>
        <taxon>Aurantimonadaceae</taxon>
        <taxon>Fulvimarina</taxon>
    </lineage>
</organism>
<reference evidence="2 3" key="1">
    <citation type="submission" date="2017-04" db="EMBL/GenBank/DDBJ databases">
        <authorList>
            <person name="Afonso C.L."/>
            <person name="Miller P.J."/>
            <person name="Scott M.A."/>
            <person name="Spackman E."/>
            <person name="Goraichik I."/>
            <person name="Dimitrov K.M."/>
            <person name="Suarez D.L."/>
            <person name="Swayne D.E."/>
        </authorList>
    </citation>
    <scope>NUCLEOTIDE SEQUENCE [LARGE SCALE GENOMIC DNA]</scope>
    <source>
        <strain evidence="2 3">CGMCC 1.10972</strain>
    </source>
</reference>
<proteinExistence type="predicted"/>
<name>A0A1W2BXN4_9HYPH</name>
<evidence type="ECO:0000256" key="1">
    <source>
        <dbReference type="SAM" id="MobiDB-lite"/>
    </source>
</evidence>
<dbReference type="Proteomes" id="UP000192656">
    <property type="component" value="Unassembled WGS sequence"/>
</dbReference>
<dbReference type="InterPro" id="IPR038396">
    <property type="entry name" value="SpoIIAA-like_sf"/>
</dbReference>
<accession>A0A1W2BXN4</accession>
<sequence length="90" mass="9973">QTAGGDQTRAKHEHQASRLSPESCLKSLPRYRQDMKIDAKRSDDLSRVAMVADQAWIKWGASAADLATGAKLKWFDTSERDAAIAWARDG</sequence>
<dbReference type="SUPFAM" id="SSF52091">
    <property type="entry name" value="SpoIIaa-like"/>
    <property type="match status" value="1"/>
</dbReference>